<accession>A0A563W5K9</accession>
<keyword evidence="3" id="KW-1185">Reference proteome</keyword>
<reference evidence="2 3" key="1">
    <citation type="submission" date="2019-01" db="EMBL/GenBank/DDBJ databases">
        <authorList>
            <person name="Brito A."/>
        </authorList>
    </citation>
    <scope>NUCLEOTIDE SEQUENCE [LARGE SCALE GENOMIC DNA]</scope>
    <source>
        <strain evidence="2">1</strain>
    </source>
</reference>
<dbReference type="AlphaFoldDB" id="A0A563W5K9"/>
<feature type="region of interest" description="Disordered" evidence="1">
    <location>
        <begin position="32"/>
        <end position="80"/>
    </location>
</feature>
<dbReference type="RefSeq" id="WP_144868330.1">
    <property type="nucleotide sequence ID" value="NZ_LR213849.1"/>
</dbReference>
<feature type="compositionally biased region" description="Basic and acidic residues" evidence="1">
    <location>
        <begin position="35"/>
        <end position="46"/>
    </location>
</feature>
<organism evidence="2 3">
    <name type="scientific">Hyella patelloides LEGE 07179</name>
    <dbReference type="NCBI Taxonomy" id="945734"/>
    <lineage>
        <taxon>Bacteria</taxon>
        <taxon>Bacillati</taxon>
        <taxon>Cyanobacteriota</taxon>
        <taxon>Cyanophyceae</taxon>
        <taxon>Pleurocapsales</taxon>
        <taxon>Hyellaceae</taxon>
        <taxon>Hyella</taxon>
    </lineage>
</organism>
<dbReference type="Proteomes" id="UP000320055">
    <property type="component" value="Unassembled WGS sequence"/>
</dbReference>
<name>A0A563W5K9_9CYAN</name>
<evidence type="ECO:0000313" key="2">
    <source>
        <dbReference type="EMBL" id="VEP18823.1"/>
    </source>
</evidence>
<gene>
    <name evidence="2" type="ORF">H1P_920019</name>
</gene>
<dbReference type="OrthoDB" id="8851969at2"/>
<evidence type="ECO:0000313" key="3">
    <source>
        <dbReference type="Proteomes" id="UP000320055"/>
    </source>
</evidence>
<dbReference type="EMBL" id="CAACVJ010000701">
    <property type="protein sequence ID" value="VEP18823.1"/>
    <property type="molecule type" value="Genomic_DNA"/>
</dbReference>
<proteinExistence type="predicted"/>
<dbReference type="PROSITE" id="PS51257">
    <property type="entry name" value="PROKAR_LIPOPROTEIN"/>
    <property type="match status" value="1"/>
</dbReference>
<sequence>MISAYKLTTVLLTALLLLVGCNSLPKITISIGDNTSKDRDELESHTIESPAISESKGSKEIGQEDRSNRTDANEVITRSSSSSACSATNINQSNKISLLKKSNGRQTFSGSGTYISGLDQFDAAPGFDKVTDDLVFAGSEAVFGFQDGRCATFDTITFRATGMRPDFNDKEFELLVGNDSPTGKFESIGKFIVDGQTPTQTFNFDPLVGRYFQVKKLTRENFSDSVYVLQLWGTLE</sequence>
<feature type="compositionally biased region" description="Basic and acidic residues" evidence="1">
    <location>
        <begin position="56"/>
        <end position="72"/>
    </location>
</feature>
<evidence type="ECO:0000256" key="1">
    <source>
        <dbReference type="SAM" id="MobiDB-lite"/>
    </source>
</evidence>
<protein>
    <submittedName>
        <fullName evidence="2">Uncharacterized protein</fullName>
    </submittedName>
</protein>